<dbReference type="EMBL" id="JAKOGI010000052">
    <property type="protein sequence ID" value="KAJ8446586.1"/>
    <property type="molecule type" value="Genomic_DNA"/>
</dbReference>
<dbReference type="PANTHER" id="PTHR48478">
    <property type="entry name" value="LECTIN-LIKE"/>
    <property type="match status" value="1"/>
</dbReference>
<gene>
    <name evidence="1" type="ORF">Cgig2_019739</name>
</gene>
<dbReference type="InterPro" id="IPR052147">
    <property type="entry name" value="PP2-like/Lectin"/>
</dbReference>
<evidence type="ECO:0008006" key="3">
    <source>
        <dbReference type="Google" id="ProtNLM"/>
    </source>
</evidence>
<name>A0A9Q1KPQ4_9CARY</name>
<accession>A0A9Q1KPQ4</accession>
<reference evidence="1" key="1">
    <citation type="submission" date="2022-04" db="EMBL/GenBank/DDBJ databases">
        <title>Carnegiea gigantea Genome sequencing and assembly v2.</title>
        <authorList>
            <person name="Copetti D."/>
            <person name="Sanderson M.J."/>
            <person name="Burquez A."/>
            <person name="Wojciechowski M.F."/>
        </authorList>
    </citation>
    <scope>NUCLEOTIDE SEQUENCE</scope>
    <source>
        <strain evidence="1">SGP5-SGP5p</strain>
        <tissue evidence="1">Aerial part</tissue>
    </source>
</reference>
<evidence type="ECO:0000313" key="1">
    <source>
        <dbReference type="EMBL" id="KAJ8446586.1"/>
    </source>
</evidence>
<protein>
    <recommendedName>
        <fullName evidence="3">Phloem protein 2</fullName>
    </recommendedName>
</protein>
<sequence length="163" mass="18825">MLQKHWVKGNNIKCFMVYANGLKISWAEDAKHWLFHNIETSDREITVAILRSVHWLEVHGRLHTSKLTPGITYQVAFLIMVEDTAYGFQVPVNFKLTLSNGSKQEHKEHLSQIPKEEWLRIPIGEFKTSPENEGEIDFSLYEFECGNQKKGLVIKGVSIEPKM</sequence>
<dbReference type="PANTHER" id="PTHR48478:SF1">
    <property type="entry name" value="LECTIN-LIKE"/>
    <property type="match status" value="1"/>
</dbReference>
<dbReference type="Proteomes" id="UP001153076">
    <property type="component" value="Unassembled WGS sequence"/>
</dbReference>
<dbReference type="AlphaFoldDB" id="A0A9Q1KPQ4"/>
<dbReference type="GO" id="GO:0030246">
    <property type="term" value="F:carbohydrate binding"/>
    <property type="evidence" value="ECO:0007669"/>
    <property type="project" value="InterPro"/>
</dbReference>
<dbReference type="OrthoDB" id="533833at2759"/>
<dbReference type="Pfam" id="PF14299">
    <property type="entry name" value="PP2"/>
    <property type="match status" value="1"/>
</dbReference>
<proteinExistence type="predicted"/>
<organism evidence="1 2">
    <name type="scientific">Carnegiea gigantea</name>
    <dbReference type="NCBI Taxonomy" id="171969"/>
    <lineage>
        <taxon>Eukaryota</taxon>
        <taxon>Viridiplantae</taxon>
        <taxon>Streptophyta</taxon>
        <taxon>Embryophyta</taxon>
        <taxon>Tracheophyta</taxon>
        <taxon>Spermatophyta</taxon>
        <taxon>Magnoliopsida</taxon>
        <taxon>eudicotyledons</taxon>
        <taxon>Gunneridae</taxon>
        <taxon>Pentapetalae</taxon>
        <taxon>Caryophyllales</taxon>
        <taxon>Cactineae</taxon>
        <taxon>Cactaceae</taxon>
        <taxon>Cactoideae</taxon>
        <taxon>Echinocereeae</taxon>
        <taxon>Carnegiea</taxon>
    </lineage>
</organism>
<comment type="caution">
    <text evidence="1">The sequence shown here is derived from an EMBL/GenBank/DDBJ whole genome shotgun (WGS) entry which is preliminary data.</text>
</comment>
<dbReference type="InterPro" id="IPR025886">
    <property type="entry name" value="PP2-like"/>
</dbReference>
<evidence type="ECO:0000313" key="2">
    <source>
        <dbReference type="Proteomes" id="UP001153076"/>
    </source>
</evidence>
<keyword evidence="2" id="KW-1185">Reference proteome</keyword>